<organism evidence="6 7">
    <name type="scientific">Myriangium duriaei CBS 260.36</name>
    <dbReference type="NCBI Taxonomy" id="1168546"/>
    <lineage>
        <taxon>Eukaryota</taxon>
        <taxon>Fungi</taxon>
        <taxon>Dikarya</taxon>
        <taxon>Ascomycota</taxon>
        <taxon>Pezizomycotina</taxon>
        <taxon>Dothideomycetes</taxon>
        <taxon>Dothideomycetidae</taxon>
        <taxon>Myriangiales</taxon>
        <taxon>Myriangiaceae</taxon>
        <taxon>Myriangium</taxon>
    </lineage>
</organism>
<evidence type="ECO:0000256" key="4">
    <source>
        <dbReference type="SAM" id="MobiDB-lite"/>
    </source>
</evidence>
<keyword evidence="7" id="KW-1185">Reference proteome</keyword>
<dbReference type="PROSITE" id="PS50013">
    <property type="entry name" value="CHROMO_2"/>
    <property type="match status" value="1"/>
</dbReference>
<dbReference type="Gene3D" id="2.40.50.40">
    <property type="match status" value="2"/>
</dbReference>
<dbReference type="InterPro" id="IPR000953">
    <property type="entry name" value="Chromo/chromo_shadow_dom"/>
</dbReference>
<dbReference type="SMART" id="SM00298">
    <property type="entry name" value="CHROMO"/>
    <property type="match status" value="1"/>
</dbReference>
<dbReference type="InterPro" id="IPR023780">
    <property type="entry name" value="Chromo_domain"/>
</dbReference>
<protein>
    <submittedName>
        <fullName evidence="6">Chromo-domain-containing protein</fullName>
    </submittedName>
</protein>
<gene>
    <name evidence="6" type="ORF">K461DRAFT_277697</name>
</gene>
<dbReference type="PROSITE" id="PS00598">
    <property type="entry name" value="CHROMO_1"/>
    <property type="match status" value="1"/>
</dbReference>
<evidence type="ECO:0000256" key="3">
    <source>
        <dbReference type="ARBA" id="ARBA00023242"/>
    </source>
</evidence>
<feature type="compositionally biased region" description="Acidic residues" evidence="4">
    <location>
        <begin position="55"/>
        <end position="65"/>
    </location>
</feature>
<feature type="region of interest" description="Disordered" evidence="4">
    <location>
        <begin position="1"/>
        <end position="66"/>
    </location>
</feature>
<dbReference type="InterPro" id="IPR008251">
    <property type="entry name" value="Chromo_shadow_dom"/>
</dbReference>
<dbReference type="GO" id="GO:0006338">
    <property type="term" value="P:chromatin remodeling"/>
    <property type="evidence" value="ECO:0007669"/>
    <property type="project" value="UniProtKB-ARBA"/>
</dbReference>
<comment type="subunit">
    <text evidence="2">Component of the NuA4 histone acetyltransferase complex.</text>
</comment>
<reference evidence="6" key="1">
    <citation type="journal article" date="2020" name="Stud. Mycol.">
        <title>101 Dothideomycetes genomes: a test case for predicting lifestyles and emergence of pathogens.</title>
        <authorList>
            <person name="Haridas S."/>
            <person name="Albert R."/>
            <person name="Binder M."/>
            <person name="Bloem J."/>
            <person name="Labutti K."/>
            <person name="Salamov A."/>
            <person name="Andreopoulos B."/>
            <person name="Baker S."/>
            <person name="Barry K."/>
            <person name="Bills G."/>
            <person name="Bluhm B."/>
            <person name="Cannon C."/>
            <person name="Castanera R."/>
            <person name="Culley D."/>
            <person name="Daum C."/>
            <person name="Ezra D."/>
            <person name="Gonzalez J."/>
            <person name="Henrissat B."/>
            <person name="Kuo A."/>
            <person name="Liang C."/>
            <person name="Lipzen A."/>
            <person name="Lutzoni F."/>
            <person name="Magnuson J."/>
            <person name="Mondo S."/>
            <person name="Nolan M."/>
            <person name="Ohm R."/>
            <person name="Pangilinan J."/>
            <person name="Park H.-J."/>
            <person name="Ramirez L."/>
            <person name="Alfaro M."/>
            <person name="Sun H."/>
            <person name="Tritt A."/>
            <person name="Yoshinaga Y."/>
            <person name="Zwiers L.-H."/>
            <person name="Turgeon B."/>
            <person name="Goodwin S."/>
            <person name="Spatafora J."/>
            <person name="Crous P."/>
            <person name="Grigoriev I."/>
        </authorList>
    </citation>
    <scope>NUCLEOTIDE SEQUENCE</scope>
    <source>
        <strain evidence="6">CBS 260.36</strain>
    </source>
</reference>
<dbReference type="GO" id="GO:0000792">
    <property type="term" value="C:heterochromatin"/>
    <property type="evidence" value="ECO:0007669"/>
    <property type="project" value="UniProtKB-ARBA"/>
</dbReference>
<dbReference type="InterPro" id="IPR051219">
    <property type="entry name" value="Heterochromatin_chromo-domain"/>
</dbReference>
<evidence type="ECO:0000313" key="7">
    <source>
        <dbReference type="Proteomes" id="UP000799439"/>
    </source>
</evidence>
<sequence>MPPPLRPESEAEESGSDDLDTIPAKPTKATKKKSAKALTPESEIVEDAANGANEDREEDDEEDGETFAVEKILAHDFGTKGVVLYHVKWLGYEDESDLTWEPAANLIEGAQDILEEYHKKIGGAPTPKPKGGRGKRKAVSTTSSPAPAAPAARAGRPTKKAKANGEWKPPVGSWEDEVESIQTISDDIDDELNVFMLFNDGHKSKHPMSLVRQKCPQKLLDYYEQHLTFKDAKGQDIDADI</sequence>
<feature type="domain" description="Chromo" evidence="5">
    <location>
        <begin position="67"/>
        <end position="129"/>
    </location>
</feature>
<comment type="subcellular location">
    <subcellularLocation>
        <location evidence="1">Nucleus</location>
    </subcellularLocation>
</comment>
<evidence type="ECO:0000259" key="5">
    <source>
        <dbReference type="PROSITE" id="PS50013"/>
    </source>
</evidence>
<accession>A0A9P4MH95</accession>
<dbReference type="EMBL" id="ML996085">
    <property type="protein sequence ID" value="KAF2152938.1"/>
    <property type="molecule type" value="Genomic_DNA"/>
</dbReference>
<dbReference type="SUPFAM" id="SSF54160">
    <property type="entry name" value="Chromo domain-like"/>
    <property type="match status" value="2"/>
</dbReference>
<name>A0A9P4MH95_9PEZI</name>
<dbReference type="AlphaFoldDB" id="A0A9P4MH95"/>
<dbReference type="CDD" id="cd00024">
    <property type="entry name" value="CD_CSD"/>
    <property type="match status" value="1"/>
</dbReference>
<evidence type="ECO:0000256" key="2">
    <source>
        <dbReference type="ARBA" id="ARBA00011353"/>
    </source>
</evidence>
<dbReference type="GO" id="GO:0005634">
    <property type="term" value="C:nucleus"/>
    <property type="evidence" value="ECO:0007669"/>
    <property type="project" value="UniProtKB-SubCell"/>
</dbReference>
<keyword evidence="3" id="KW-0539">Nucleus</keyword>
<proteinExistence type="predicted"/>
<feature type="region of interest" description="Disordered" evidence="4">
    <location>
        <begin position="120"/>
        <end position="176"/>
    </location>
</feature>
<dbReference type="SMART" id="SM00300">
    <property type="entry name" value="ChSh"/>
    <property type="match status" value="1"/>
</dbReference>
<feature type="compositionally biased region" description="Low complexity" evidence="4">
    <location>
        <begin position="139"/>
        <end position="155"/>
    </location>
</feature>
<evidence type="ECO:0000313" key="6">
    <source>
        <dbReference type="EMBL" id="KAF2152938.1"/>
    </source>
</evidence>
<dbReference type="InterPro" id="IPR023779">
    <property type="entry name" value="Chromodomain_CS"/>
</dbReference>
<dbReference type="OrthoDB" id="433924at2759"/>
<comment type="caution">
    <text evidence="6">The sequence shown here is derived from an EMBL/GenBank/DDBJ whole genome shotgun (WGS) entry which is preliminary data.</text>
</comment>
<dbReference type="Pfam" id="PF01393">
    <property type="entry name" value="Chromo_shadow"/>
    <property type="match status" value="1"/>
</dbReference>
<dbReference type="Proteomes" id="UP000799439">
    <property type="component" value="Unassembled WGS sequence"/>
</dbReference>
<dbReference type="InterPro" id="IPR016197">
    <property type="entry name" value="Chromo-like_dom_sf"/>
</dbReference>
<dbReference type="PANTHER" id="PTHR22812">
    <property type="entry name" value="CHROMOBOX PROTEIN"/>
    <property type="match status" value="1"/>
</dbReference>
<dbReference type="Pfam" id="PF00385">
    <property type="entry name" value="Chromo"/>
    <property type="match status" value="1"/>
</dbReference>
<evidence type="ECO:0000256" key="1">
    <source>
        <dbReference type="ARBA" id="ARBA00004123"/>
    </source>
</evidence>
<feature type="compositionally biased region" description="Acidic residues" evidence="4">
    <location>
        <begin position="10"/>
        <end position="20"/>
    </location>
</feature>